<dbReference type="Gene3D" id="3.30.160.60">
    <property type="entry name" value="Classic Zinc Finger"/>
    <property type="match status" value="1"/>
</dbReference>
<dbReference type="InterPro" id="IPR013087">
    <property type="entry name" value="Znf_C2H2_type"/>
</dbReference>
<feature type="region of interest" description="Disordered" evidence="1">
    <location>
        <begin position="34"/>
        <end position="80"/>
    </location>
</feature>
<sequence>SPPKRLADISADDGTYTCTYHGCTMRFEIPTLLQKHKREGHRQAHGLNDSRQPGGTTSSLMSQVPPLLPPLLPSRNGNGN</sequence>
<evidence type="ECO:0000313" key="4">
    <source>
        <dbReference type="Proteomes" id="UP001302321"/>
    </source>
</evidence>
<protein>
    <recommendedName>
        <fullName evidence="2">C2H2-type domain-containing protein</fullName>
    </recommendedName>
</protein>
<proteinExistence type="predicted"/>
<dbReference type="EMBL" id="MU866636">
    <property type="protein sequence ID" value="KAK4171123.1"/>
    <property type="molecule type" value="Genomic_DNA"/>
</dbReference>
<feature type="domain" description="C2H2-type" evidence="2">
    <location>
        <begin position="18"/>
        <end position="41"/>
    </location>
</feature>
<evidence type="ECO:0000259" key="2">
    <source>
        <dbReference type="PROSITE" id="PS00028"/>
    </source>
</evidence>
<dbReference type="Proteomes" id="UP001302321">
    <property type="component" value="Unassembled WGS sequence"/>
</dbReference>
<organism evidence="3 4">
    <name type="scientific">Triangularia setosa</name>
    <dbReference type="NCBI Taxonomy" id="2587417"/>
    <lineage>
        <taxon>Eukaryota</taxon>
        <taxon>Fungi</taxon>
        <taxon>Dikarya</taxon>
        <taxon>Ascomycota</taxon>
        <taxon>Pezizomycotina</taxon>
        <taxon>Sordariomycetes</taxon>
        <taxon>Sordariomycetidae</taxon>
        <taxon>Sordariales</taxon>
        <taxon>Podosporaceae</taxon>
        <taxon>Triangularia</taxon>
    </lineage>
</organism>
<gene>
    <name evidence="3" type="ORF">QBC36DRAFT_200001</name>
</gene>
<evidence type="ECO:0000256" key="1">
    <source>
        <dbReference type="SAM" id="MobiDB-lite"/>
    </source>
</evidence>
<evidence type="ECO:0000313" key="3">
    <source>
        <dbReference type="EMBL" id="KAK4171123.1"/>
    </source>
</evidence>
<name>A0AAN6VWR8_9PEZI</name>
<comment type="caution">
    <text evidence="3">The sequence shown here is derived from an EMBL/GenBank/DDBJ whole genome shotgun (WGS) entry which is preliminary data.</text>
</comment>
<dbReference type="PROSITE" id="PS00028">
    <property type="entry name" value="ZINC_FINGER_C2H2_1"/>
    <property type="match status" value="1"/>
</dbReference>
<feature type="compositionally biased region" description="Basic residues" evidence="1">
    <location>
        <begin position="34"/>
        <end position="44"/>
    </location>
</feature>
<reference evidence="3" key="1">
    <citation type="journal article" date="2023" name="Mol. Phylogenet. Evol.">
        <title>Genome-scale phylogeny and comparative genomics of the fungal order Sordariales.</title>
        <authorList>
            <person name="Hensen N."/>
            <person name="Bonometti L."/>
            <person name="Westerberg I."/>
            <person name="Brannstrom I.O."/>
            <person name="Guillou S."/>
            <person name="Cros-Aarteil S."/>
            <person name="Calhoun S."/>
            <person name="Haridas S."/>
            <person name="Kuo A."/>
            <person name="Mondo S."/>
            <person name="Pangilinan J."/>
            <person name="Riley R."/>
            <person name="LaButti K."/>
            <person name="Andreopoulos B."/>
            <person name="Lipzen A."/>
            <person name="Chen C."/>
            <person name="Yan M."/>
            <person name="Daum C."/>
            <person name="Ng V."/>
            <person name="Clum A."/>
            <person name="Steindorff A."/>
            <person name="Ohm R.A."/>
            <person name="Martin F."/>
            <person name="Silar P."/>
            <person name="Natvig D.O."/>
            <person name="Lalanne C."/>
            <person name="Gautier V."/>
            <person name="Ament-Velasquez S.L."/>
            <person name="Kruys A."/>
            <person name="Hutchinson M.I."/>
            <person name="Powell A.J."/>
            <person name="Barry K."/>
            <person name="Miller A.N."/>
            <person name="Grigoriev I.V."/>
            <person name="Debuchy R."/>
            <person name="Gladieux P."/>
            <person name="Hiltunen Thoren M."/>
            <person name="Johannesson H."/>
        </authorList>
    </citation>
    <scope>NUCLEOTIDE SEQUENCE</scope>
    <source>
        <strain evidence="3">CBS 892.96</strain>
    </source>
</reference>
<dbReference type="SUPFAM" id="SSF57667">
    <property type="entry name" value="beta-beta-alpha zinc fingers"/>
    <property type="match status" value="1"/>
</dbReference>
<dbReference type="AlphaFoldDB" id="A0AAN6VWR8"/>
<keyword evidence="4" id="KW-1185">Reference proteome</keyword>
<accession>A0AAN6VWR8</accession>
<reference evidence="3" key="2">
    <citation type="submission" date="2023-05" db="EMBL/GenBank/DDBJ databases">
        <authorList>
            <consortium name="Lawrence Berkeley National Laboratory"/>
            <person name="Steindorff A."/>
            <person name="Hensen N."/>
            <person name="Bonometti L."/>
            <person name="Westerberg I."/>
            <person name="Brannstrom I.O."/>
            <person name="Guillou S."/>
            <person name="Cros-Aarteil S."/>
            <person name="Calhoun S."/>
            <person name="Haridas S."/>
            <person name="Kuo A."/>
            <person name="Mondo S."/>
            <person name="Pangilinan J."/>
            <person name="Riley R."/>
            <person name="Labutti K."/>
            <person name="Andreopoulos B."/>
            <person name="Lipzen A."/>
            <person name="Chen C."/>
            <person name="Yanf M."/>
            <person name="Daum C."/>
            <person name="Ng V."/>
            <person name="Clum A."/>
            <person name="Ohm R."/>
            <person name="Martin F."/>
            <person name="Silar P."/>
            <person name="Natvig D."/>
            <person name="Lalanne C."/>
            <person name="Gautier V."/>
            <person name="Ament-Velasquez S.L."/>
            <person name="Kruys A."/>
            <person name="Hutchinson M.I."/>
            <person name="Powell A.J."/>
            <person name="Barry K."/>
            <person name="Miller A.N."/>
            <person name="Grigoriev I.V."/>
            <person name="Debuchy R."/>
            <person name="Gladieux P."/>
            <person name="Thoren M.H."/>
            <person name="Johannesson H."/>
        </authorList>
    </citation>
    <scope>NUCLEOTIDE SEQUENCE</scope>
    <source>
        <strain evidence="3">CBS 892.96</strain>
    </source>
</reference>
<feature type="non-terminal residue" evidence="3">
    <location>
        <position position="1"/>
    </location>
</feature>
<dbReference type="InterPro" id="IPR036236">
    <property type="entry name" value="Znf_C2H2_sf"/>
</dbReference>
<feature type="compositionally biased region" description="Polar residues" evidence="1">
    <location>
        <begin position="49"/>
        <end position="62"/>
    </location>
</feature>